<dbReference type="OMA" id="MRTARCV"/>
<dbReference type="CTD" id="20237949"/>
<dbReference type="SUPFAM" id="SSF50494">
    <property type="entry name" value="Trypsin-like serine proteases"/>
    <property type="match status" value="1"/>
</dbReference>
<dbReference type="EMBL" id="KB201262">
    <property type="protein sequence ID" value="ESO98276.1"/>
    <property type="molecule type" value="Genomic_DNA"/>
</dbReference>
<dbReference type="Gene3D" id="2.40.10.10">
    <property type="entry name" value="Trypsin-like serine proteases"/>
    <property type="match status" value="2"/>
</dbReference>
<accession>V4AXH6</accession>
<dbReference type="AlphaFoldDB" id="V4AXH6"/>
<evidence type="ECO:0000313" key="1">
    <source>
        <dbReference type="EMBL" id="ESO98276.1"/>
    </source>
</evidence>
<dbReference type="InterPro" id="IPR009003">
    <property type="entry name" value="Peptidase_S1_PA"/>
</dbReference>
<dbReference type="Proteomes" id="UP000030746">
    <property type="component" value="Unassembled WGS sequence"/>
</dbReference>
<proteinExistence type="predicted"/>
<dbReference type="InterPro" id="IPR043504">
    <property type="entry name" value="Peptidase_S1_PA_chymotrypsin"/>
</dbReference>
<dbReference type="HOGENOM" id="CLU_045891_0_0_1"/>
<evidence type="ECO:0008006" key="3">
    <source>
        <dbReference type="Google" id="ProtNLM"/>
    </source>
</evidence>
<gene>
    <name evidence="1" type="ORF">LOTGIDRAFT_159072</name>
</gene>
<dbReference type="RefSeq" id="XP_009050981.1">
    <property type="nucleotide sequence ID" value="XM_009052733.1"/>
</dbReference>
<dbReference type="OrthoDB" id="6088152at2759"/>
<reference evidence="1 2" key="1">
    <citation type="journal article" date="2013" name="Nature">
        <title>Insights into bilaterian evolution from three spiralian genomes.</title>
        <authorList>
            <person name="Simakov O."/>
            <person name="Marletaz F."/>
            <person name="Cho S.J."/>
            <person name="Edsinger-Gonzales E."/>
            <person name="Havlak P."/>
            <person name="Hellsten U."/>
            <person name="Kuo D.H."/>
            <person name="Larsson T."/>
            <person name="Lv J."/>
            <person name="Arendt D."/>
            <person name="Savage R."/>
            <person name="Osoegawa K."/>
            <person name="de Jong P."/>
            <person name="Grimwood J."/>
            <person name="Chapman J.A."/>
            <person name="Shapiro H."/>
            <person name="Aerts A."/>
            <person name="Otillar R.P."/>
            <person name="Terry A.Y."/>
            <person name="Boore J.L."/>
            <person name="Grigoriev I.V."/>
            <person name="Lindberg D.R."/>
            <person name="Seaver E.C."/>
            <person name="Weisblat D.A."/>
            <person name="Putnam N.H."/>
            <person name="Rokhsar D.S."/>
        </authorList>
    </citation>
    <scope>NUCLEOTIDE SEQUENCE [LARGE SCALE GENOMIC DNA]</scope>
</reference>
<dbReference type="KEGG" id="lgi:LOTGIDRAFT_159072"/>
<sequence>MATSRPTPCHHDGEEINPDFKIEVAHDADINKECQLLHTVECDKNPGHRGFIAFKDLKLENLPMEDRHIEIFNEIIKQGKRVVRIIVEKRRNGMTTQKLGTGFVIKLNGRYFMQTNNHVIKSEDEVKNCIVEFGYESPDRSGIFKSRGVKLIWTCPMRDTTCFQFHPEPNNLNELEIIDYSALHPSLAVIYKDNRSSTYNTSYISQKSLHITNANLNDPKISMVFLYYPESFFNNITSSYFKFQPVPPNIEELTGIEISIKEDGQNCRVIPGEIIKICDEYVIKISESISQDIVRNCRLILNGEVISHGSILYFMQIQSSLFFSRFRGVDFQIYMEQYPTCVWVFDFKPKPKGAEKYIEMVSSSTANNDNTCCIGHPHGAVKTVTFGRWLGSCTERFDNQGRQIVHPDENCQCREVKCVKYSCKTCPGSSGSPVFILRRWLDVGNYGHFMGYKVEDMTVDGKQIENINLAWTT</sequence>
<protein>
    <recommendedName>
        <fullName evidence="3">Serine protease</fullName>
    </recommendedName>
</protein>
<organism evidence="1 2">
    <name type="scientific">Lottia gigantea</name>
    <name type="common">Giant owl limpet</name>
    <dbReference type="NCBI Taxonomy" id="225164"/>
    <lineage>
        <taxon>Eukaryota</taxon>
        <taxon>Metazoa</taxon>
        <taxon>Spiralia</taxon>
        <taxon>Lophotrochozoa</taxon>
        <taxon>Mollusca</taxon>
        <taxon>Gastropoda</taxon>
        <taxon>Patellogastropoda</taxon>
        <taxon>Lottioidea</taxon>
        <taxon>Lottiidae</taxon>
        <taxon>Lottia</taxon>
    </lineage>
</organism>
<name>V4AXH6_LOTGI</name>
<evidence type="ECO:0000313" key="2">
    <source>
        <dbReference type="Proteomes" id="UP000030746"/>
    </source>
</evidence>
<dbReference type="GeneID" id="20237949"/>
<keyword evidence="2" id="KW-1185">Reference proteome</keyword>